<keyword evidence="6 7" id="KW-0472">Membrane</keyword>
<evidence type="ECO:0000313" key="9">
    <source>
        <dbReference type="EMBL" id="CAB4999003.1"/>
    </source>
</evidence>
<evidence type="ECO:0000256" key="7">
    <source>
        <dbReference type="SAM" id="Phobius"/>
    </source>
</evidence>
<evidence type="ECO:0000256" key="5">
    <source>
        <dbReference type="ARBA" id="ARBA00022989"/>
    </source>
</evidence>
<keyword evidence="3" id="KW-1003">Cell membrane</keyword>
<evidence type="ECO:0000259" key="8">
    <source>
        <dbReference type="Pfam" id="PF01061"/>
    </source>
</evidence>
<feature type="domain" description="ABC-2 type transporter transmembrane" evidence="8">
    <location>
        <begin position="3"/>
        <end position="110"/>
    </location>
</feature>
<feature type="transmembrane region" description="Helical" evidence="7">
    <location>
        <begin position="7"/>
        <end position="23"/>
    </location>
</feature>
<dbReference type="EMBL" id="CAFBPA010000037">
    <property type="protein sequence ID" value="CAB4999003.1"/>
    <property type="molecule type" value="Genomic_DNA"/>
</dbReference>
<dbReference type="PANTHER" id="PTHR30413:SF8">
    <property type="entry name" value="TRANSPORT PERMEASE PROTEIN"/>
    <property type="match status" value="1"/>
</dbReference>
<reference evidence="9" key="1">
    <citation type="submission" date="2020-05" db="EMBL/GenBank/DDBJ databases">
        <authorList>
            <person name="Chiriac C."/>
            <person name="Salcher M."/>
            <person name="Ghai R."/>
            <person name="Kavagutti S V."/>
        </authorList>
    </citation>
    <scope>NUCLEOTIDE SEQUENCE</scope>
</reference>
<dbReference type="AlphaFoldDB" id="A0A6J7P744"/>
<dbReference type="PANTHER" id="PTHR30413">
    <property type="entry name" value="INNER MEMBRANE TRANSPORT PERMEASE"/>
    <property type="match status" value="1"/>
</dbReference>
<dbReference type="GO" id="GO:0015920">
    <property type="term" value="P:lipopolysaccharide transport"/>
    <property type="evidence" value="ECO:0007669"/>
    <property type="project" value="TreeGrafter"/>
</dbReference>
<feature type="transmembrane region" description="Helical" evidence="7">
    <location>
        <begin position="58"/>
        <end position="79"/>
    </location>
</feature>
<proteinExistence type="predicted"/>
<evidence type="ECO:0000256" key="2">
    <source>
        <dbReference type="ARBA" id="ARBA00022448"/>
    </source>
</evidence>
<name>A0A6J7P744_9ZZZZ</name>
<dbReference type="GO" id="GO:0140359">
    <property type="term" value="F:ABC-type transporter activity"/>
    <property type="evidence" value="ECO:0007669"/>
    <property type="project" value="InterPro"/>
</dbReference>
<evidence type="ECO:0000256" key="3">
    <source>
        <dbReference type="ARBA" id="ARBA00022475"/>
    </source>
</evidence>
<evidence type="ECO:0000256" key="4">
    <source>
        <dbReference type="ARBA" id="ARBA00022692"/>
    </source>
</evidence>
<comment type="subcellular location">
    <subcellularLocation>
        <location evidence="1">Cell inner membrane</location>
        <topology evidence="1">Multi-pass membrane protein</topology>
    </subcellularLocation>
</comment>
<keyword evidence="4 7" id="KW-0812">Transmembrane</keyword>
<feature type="transmembrane region" description="Helical" evidence="7">
    <location>
        <begin position="108"/>
        <end position="138"/>
    </location>
</feature>
<feature type="transmembrane region" description="Helical" evidence="7">
    <location>
        <begin position="29"/>
        <end position="51"/>
    </location>
</feature>
<keyword evidence="5 7" id="KW-1133">Transmembrane helix</keyword>
<dbReference type="InterPro" id="IPR013525">
    <property type="entry name" value="ABC2_TM"/>
</dbReference>
<protein>
    <submittedName>
        <fullName evidence="9">Unannotated protein</fullName>
    </submittedName>
</protein>
<keyword evidence="2" id="KW-0813">Transport</keyword>
<evidence type="ECO:0000256" key="1">
    <source>
        <dbReference type="ARBA" id="ARBA00004429"/>
    </source>
</evidence>
<gene>
    <name evidence="9" type="ORF">UFOPK4043_00367</name>
</gene>
<dbReference type="GO" id="GO:0005886">
    <property type="term" value="C:plasma membrane"/>
    <property type="evidence" value="ECO:0007669"/>
    <property type="project" value="UniProtKB-SubCell"/>
</dbReference>
<evidence type="ECO:0000256" key="6">
    <source>
        <dbReference type="ARBA" id="ARBA00023136"/>
    </source>
</evidence>
<accession>A0A6J7P744</accession>
<sequence>MQLIQVLLELTVLVLMFLWLRNVGWTWILAIPILIGTALFAQGIGLVLSIINARFGDVMYIVAVVLSALYFLTPVLYPISMVDGQNELLSLVVKLNPMSWYVQSMHDVMYSLIAPSAAVVVALLVGGFLTFWAGLAIFSRWSEDIGELL</sequence>
<dbReference type="Pfam" id="PF01061">
    <property type="entry name" value="ABC2_membrane"/>
    <property type="match status" value="1"/>
</dbReference>
<organism evidence="9">
    <name type="scientific">freshwater metagenome</name>
    <dbReference type="NCBI Taxonomy" id="449393"/>
    <lineage>
        <taxon>unclassified sequences</taxon>
        <taxon>metagenomes</taxon>
        <taxon>ecological metagenomes</taxon>
    </lineage>
</organism>